<organism evidence="1 2">
    <name type="scientific">Eubacterium ventriosum</name>
    <dbReference type="NCBI Taxonomy" id="39496"/>
    <lineage>
        <taxon>Bacteria</taxon>
        <taxon>Bacillati</taxon>
        <taxon>Bacillota</taxon>
        <taxon>Clostridia</taxon>
        <taxon>Eubacteriales</taxon>
        <taxon>Eubacteriaceae</taxon>
        <taxon>Eubacterium</taxon>
    </lineage>
</organism>
<dbReference type="EMBL" id="QSFD01000002">
    <property type="protein sequence ID" value="RHA20194.1"/>
    <property type="molecule type" value="Genomic_DNA"/>
</dbReference>
<evidence type="ECO:0000313" key="1">
    <source>
        <dbReference type="EMBL" id="RHA20194.1"/>
    </source>
</evidence>
<proteinExistence type="predicted"/>
<keyword evidence="2" id="KW-1185">Reference proteome</keyword>
<name>A0A413RC50_9FIRM</name>
<evidence type="ECO:0000313" key="2">
    <source>
        <dbReference type="Proteomes" id="UP000284779"/>
    </source>
</evidence>
<gene>
    <name evidence="1" type="ORF">DW944_03415</name>
</gene>
<protein>
    <submittedName>
        <fullName evidence="1">Uncharacterized protein</fullName>
    </submittedName>
</protein>
<dbReference type="RefSeq" id="WP_117969740.1">
    <property type="nucleotide sequence ID" value="NZ_CAUBDO010000039.1"/>
</dbReference>
<dbReference type="Proteomes" id="UP000284779">
    <property type="component" value="Unassembled WGS sequence"/>
</dbReference>
<reference evidence="1 2" key="1">
    <citation type="submission" date="2018-08" db="EMBL/GenBank/DDBJ databases">
        <title>A genome reference for cultivated species of the human gut microbiota.</title>
        <authorList>
            <person name="Zou Y."/>
            <person name="Xue W."/>
            <person name="Luo G."/>
        </authorList>
    </citation>
    <scope>NUCLEOTIDE SEQUENCE [LARGE SCALE GENOMIC DNA]</scope>
    <source>
        <strain evidence="1 2">AM44-11BH</strain>
    </source>
</reference>
<comment type="caution">
    <text evidence="1">The sequence shown here is derived from an EMBL/GenBank/DDBJ whole genome shotgun (WGS) entry which is preliminary data.</text>
</comment>
<accession>A0A413RC50</accession>
<sequence length="191" mass="22293">MAYKPYKPKKEKDIYARYDGKNTKANNYDSGSVKLFGFRSGAVYKMVPAILYYAFMIFYIGTGIYGELSYYKFEPMDYVITVLKYIFFIVWFFSPAIFLSNFKYRESLPLFKKHDAGSSIIGIIIISLFCSFMTMVYKECMSDTYKKSVTAYDSYLKEQREKKQQNTEPESVSFNGITYDVNNNKVYLGEA</sequence>
<dbReference type="AlphaFoldDB" id="A0A413RC50"/>